<evidence type="ECO:0000313" key="2">
    <source>
        <dbReference type="Proteomes" id="UP001162480"/>
    </source>
</evidence>
<protein>
    <submittedName>
        <fullName evidence="1">Uncharacterized protein</fullName>
    </submittedName>
</protein>
<reference evidence="1" key="1">
    <citation type="submission" date="2023-08" db="EMBL/GenBank/DDBJ databases">
        <authorList>
            <person name="Alioto T."/>
            <person name="Alioto T."/>
            <person name="Gomez Garrido J."/>
        </authorList>
    </citation>
    <scope>NUCLEOTIDE SEQUENCE</scope>
</reference>
<keyword evidence="2" id="KW-1185">Reference proteome</keyword>
<name>A0AA36FE97_OCTVU</name>
<proteinExistence type="predicted"/>
<gene>
    <name evidence="1" type="ORF">OCTVUL_1B030182</name>
</gene>
<dbReference type="AlphaFoldDB" id="A0AA36FE97"/>
<accession>A0AA36FE97</accession>
<dbReference type="Proteomes" id="UP001162480">
    <property type="component" value="Chromosome 18"/>
</dbReference>
<dbReference type="EMBL" id="OX597831">
    <property type="protein sequence ID" value="CAI9735861.1"/>
    <property type="molecule type" value="Genomic_DNA"/>
</dbReference>
<sequence length="165" mass="18642">MSSAMVNQGLQPADIINNVEELLQKYLQVPKKTYPRAIALSAGPIKYHQVELQGERDTGDIIDGVTENLRTIADELERDYGSEIDNTFHQHDSNLNQYGTFRLAAENLLSNIQTPILQLGAVFELCKRYTSAYPAFSGDGIIEQNAVRYIRDHFTPDGTWKPERN</sequence>
<evidence type="ECO:0000313" key="1">
    <source>
        <dbReference type="EMBL" id="CAI9735861.1"/>
    </source>
</evidence>
<organism evidence="1 2">
    <name type="scientific">Octopus vulgaris</name>
    <name type="common">Common octopus</name>
    <dbReference type="NCBI Taxonomy" id="6645"/>
    <lineage>
        <taxon>Eukaryota</taxon>
        <taxon>Metazoa</taxon>
        <taxon>Spiralia</taxon>
        <taxon>Lophotrochozoa</taxon>
        <taxon>Mollusca</taxon>
        <taxon>Cephalopoda</taxon>
        <taxon>Coleoidea</taxon>
        <taxon>Octopodiformes</taxon>
        <taxon>Octopoda</taxon>
        <taxon>Incirrata</taxon>
        <taxon>Octopodidae</taxon>
        <taxon>Octopus</taxon>
    </lineage>
</organism>